<dbReference type="KEGG" id="tim:GMBLW1_07440"/>
<feature type="transmembrane region" description="Helical" evidence="1">
    <location>
        <begin position="15"/>
        <end position="35"/>
    </location>
</feature>
<keyword evidence="1" id="KW-1133">Transmembrane helix</keyword>
<dbReference type="EMBL" id="LR593887">
    <property type="protein sequence ID" value="VTS03736.1"/>
    <property type="molecule type" value="Genomic_DNA"/>
</dbReference>
<dbReference type="Proteomes" id="UP000464378">
    <property type="component" value="Chromosome"/>
</dbReference>
<keyword evidence="1" id="KW-0812">Transmembrane</keyword>
<dbReference type="EMBL" id="LR586016">
    <property type="protein sequence ID" value="VIP03216.1"/>
    <property type="molecule type" value="Genomic_DNA"/>
</dbReference>
<protein>
    <submittedName>
        <fullName evidence="2">Uncharacterized protein</fullName>
    </submittedName>
</protein>
<evidence type="ECO:0000313" key="2">
    <source>
        <dbReference type="EMBL" id="VIP03216.1"/>
    </source>
</evidence>
<dbReference type="AlphaFoldDB" id="A0A6C2YP52"/>
<name>A0A6C2YP52_9BACT</name>
<dbReference type="RefSeq" id="WP_162658307.1">
    <property type="nucleotide sequence ID" value="NZ_LR593887.1"/>
</dbReference>
<gene>
    <name evidence="2" type="ORF">GMBLW1_07440</name>
</gene>
<accession>A0A6C2YP52</accession>
<evidence type="ECO:0000256" key="1">
    <source>
        <dbReference type="SAM" id="Phobius"/>
    </source>
</evidence>
<organism evidence="2">
    <name type="scientific">Tuwongella immobilis</name>
    <dbReference type="NCBI Taxonomy" id="692036"/>
    <lineage>
        <taxon>Bacteria</taxon>
        <taxon>Pseudomonadati</taxon>
        <taxon>Planctomycetota</taxon>
        <taxon>Planctomycetia</taxon>
        <taxon>Gemmatales</taxon>
        <taxon>Gemmataceae</taxon>
        <taxon>Tuwongella</taxon>
    </lineage>
</organism>
<reference evidence="2" key="1">
    <citation type="submission" date="2019-04" db="EMBL/GenBank/DDBJ databases">
        <authorList>
            <consortium name="Science for Life Laboratories"/>
        </authorList>
    </citation>
    <scope>NUCLEOTIDE SEQUENCE</scope>
    <source>
        <strain evidence="2">MBLW1</strain>
    </source>
</reference>
<sequence length="214" mass="25057">MLTLLAVDSWVSETIMRVLMLVLTTAASFVIGRWWGRRNAVQQWATKQFLSRLNVSLNLLEDNTLKIRTLLERDLQDIFHNQIKIEKLQDAIAKVTVENPILPIEPKDRWYLLNDVLNVVAEHFVTGLIKQDGNVPVTKVRYVLFLTCEVVGDERVRKVRALMLRKDLMLDFPYMATIPQLEREWHDARIYTLRKAVQVYQQQPDLFIELELSV</sequence>
<keyword evidence="3" id="KW-1185">Reference proteome</keyword>
<dbReference type="InParanoid" id="A0A6C2YP52"/>
<evidence type="ECO:0000313" key="3">
    <source>
        <dbReference type="Proteomes" id="UP000464378"/>
    </source>
</evidence>
<proteinExistence type="predicted"/>
<keyword evidence="1" id="KW-0472">Membrane</keyword>